<evidence type="ECO:0000256" key="11">
    <source>
        <dbReference type="ARBA" id="ARBA00023065"/>
    </source>
</evidence>
<keyword evidence="16" id="KW-0282">Flagellum</keyword>
<reference evidence="16 17" key="1">
    <citation type="submission" date="2016-04" db="EMBL/GenBank/DDBJ databases">
        <title>ATOL: Assembling a taxonomically balanced genome-scale reconstruction of the evolutionary history of the Enterobacteriaceae.</title>
        <authorList>
            <person name="Plunkett G.III."/>
            <person name="Neeno-Eckwall E.C."/>
            <person name="Glasner J.D."/>
            <person name="Perna N.T."/>
        </authorList>
    </citation>
    <scope>NUCLEOTIDE SEQUENCE [LARGE SCALE GENOMIC DNA]</scope>
    <source>
        <strain evidence="16 17">ATCC 51602</strain>
    </source>
</reference>
<dbReference type="NCBIfam" id="TIGR03818">
    <property type="entry name" value="MotA1"/>
    <property type="match status" value="1"/>
</dbReference>
<dbReference type="Pfam" id="PF01618">
    <property type="entry name" value="MotA_ExbB"/>
    <property type="match status" value="1"/>
</dbReference>
<feature type="transmembrane region" description="Helical" evidence="13">
    <location>
        <begin position="192"/>
        <end position="219"/>
    </location>
</feature>
<evidence type="ECO:0000256" key="4">
    <source>
        <dbReference type="ARBA" id="ARBA00022475"/>
    </source>
</evidence>
<evidence type="ECO:0000259" key="14">
    <source>
        <dbReference type="Pfam" id="PF01618"/>
    </source>
</evidence>
<dbReference type="InterPro" id="IPR047055">
    <property type="entry name" value="MotA-like"/>
</dbReference>
<evidence type="ECO:0000256" key="7">
    <source>
        <dbReference type="ARBA" id="ARBA00022692"/>
    </source>
</evidence>
<evidence type="ECO:0000256" key="9">
    <source>
        <dbReference type="ARBA" id="ARBA00022781"/>
    </source>
</evidence>
<dbReference type="InterPro" id="IPR046786">
    <property type="entry name" value="MotA_N"/>
</dbReference>
<feature type="domain" description="MotA/TolQ/ExbB proton channel" evidence="14">
    <location>
        <begin position="127"/>
        <end position="234"/>
    </location>
</feature>
<keyword evidence="8" id="KW-0283">Flagellar rotation</keyword>
<gene>
    <name evidence="16" type="ORF">M976_01952</name>
</gene>
<evidence type="ECO:0000256" key="5">
    <source>
        <dbReference type="ARBA" id="ARBA00022500"/>
    </source>
</evidence>
<evidence type="ECO:0000256" key="10">
    <source>
        <dbReference type="ARBA" id="ARBA00022989"/>
    </source>
</evidence>
<keyword evidence="4" id="KW-1003">Cell membrane</keyword>
<evidence type="ECO:0000259" key="15">
    <source>
        <dbReference type="Pfam" id="PF20560"/>
    </source>
</evidence>
<dbReference type="Proteomes" id="UP000078407">
    <property type="component" value="Unassembled WGS sequence"/>
</dbReference>
<evidence type="ECO:0000256" key="8">
    <source>
        <dbReference type="ARBA" id="ARBA00022779"/>
    </source>
</evidence>
<dbReference type="PROSITE" id="PS01307">
    <property type="entry name" value="MOTA"/>
    <property type="match status" value="1"/>
</dbReference>
<evidence type="ECO:0000313" key="16">
    <source>
        <dbReference type="EMBL" id="OAT28113.1"/>
    </source>
</evidence>
<evidence type="ECO:0000313" key="17">
    <source>
        <dbReference type="Proteomes" id="UP000078407"/>
    </source>
</evidence>
<dbReference type="RefSeq" id="WP_064544183.1">
    <property type="nucleotide sequence ID" value="NZ_LXEQ01000033.1"/>
</dbReference>
<keyword evidence="12 13" id="KW-0472">Membrane</keyword>
<keyword evidence="5" id="KW-0145">Chemotaxis</keyword>
<keyword evidence="17" id="KW-1185">Reference proteome</keyword>
<dbReference type="Pfam" id="PF20560">
    <property type="entry name" value="MotA_N"/>
    <property type="match status" value="1"/>
</dbReference>
<dbReference type="InterPro" id="IPR000540">
    <property type="entry name" value="Flag_MotA_CS"/>
</dbReference>
<feature type="transmembrane region" description="Helical" evidence="13">
    <location>
        <begin position="158"/>
        <end position="186"/>
    </location>
</feature>
<dbReference type="InterPro" id="IPR002898">
    <property type="entry name" value="MotA_ExbB_proton_chnl"/>
</dbReference>
<comment type="subcellular location">
    <subcellularLocation>
        <location evidence="1">Cell inner membrane</location>
        <topology evidence="1">Multi-pass membrane protein</topology>
    </subcellularLocation>
</comment>
<name>A0ABX2W8Z2_9ENTR</name>
<keyword evidence="16" id="KW-0969">Cilium</keyword>
<proteinExistence type="inferred from homology"/>
<organism evidence="16 17">
    <name type="scientific">Buttiauxella ferragutiae ATCC 51602</name>
    <dbReference type="NCBI Taxonomy" id="1354252"/>
    <lineage>
        <taxon>Bacteria</taxon>
        <taxon>Pseudomonadati</taxon>
        <taxon>Pseudomonadota</taxon>
        <taxon>Gammaproteobacteria</taxon>
        <taxon>Enterobacterales</taxon>
        <taxon>Enterobacteriaceae</taxon>
        <taxon>Buttiauxella</taxon>
    </lineage>
</organism>
<evidence type="ECO:0000256" key="3">
    <source>
        <dbReference type="ARBA" id="ARBA00022448"/>
    </source>
</evidence>
<evidence type="ECO:0000256" key="2">
    <source>
        <dbReference type="ARBA" id="ARBA00008038"/>
    </source>
</evidence>
<keyword evidence="16" id="KW-0966">Cell projection</keyword>
<evidence type="ECO:0000256" key="12">
    <source>
        <dbReference type="ARBA" id="ARBA00023136"/>
    </source>
</evidence>
<keyword evidence="9" id="KW-0375">Hydrogen ion transport</keyword>
<evidence type="ECO:0000256" key="1">
    <source>
        <dbReference type="ARBA" id="ARBA00004429"/>
    </source>
</evidence>
<sequence>MLKIIGILVVLVTVICGYLFAGGSLRMLWQPSEYVIILGAAAGSILLANDKEVLRDIGSQCRRAFVKHDDRDLYQQFILLTMEVLENTKRQGLKYLDEHIENPQESTLFAKYPLILNELQLVTFLTDNLRLLSMGKIEGYELEAILDKEIAAMVETRLAASVAVGGVAEAMPGFGIMAAVLAIVITMGKIDAGIVVVGLNVAGALIGTFFGIFMCYGLLSPLSEAMKATVERDMTLLYACREVLINFAAGKSPLMSVDAGRRMIPEKYKPTFSVMETWIEEGKAQ</sequence>
<accession>A0ABX2W8Z2</accession>
<comment type="caution">
    <text evidence="16">The sequence shown here is derived from an EMBL/GenBank/DDBJ whole genome shotgun (WGS) entry which is preliminary data.</text>
</comment>
<protein>
    <submittedName>
        <fullName evidence="16">MotA family flagellar motor rotation protein</fullName>
    </submittedName>
</protein>
<dbReference type="InterPro" id="IPR022522">
    <property type="entry name" value="Flagellar_motor_stator_MotA"/>
</dbReference>
<keyword evidence="10 13" id="KW-1133">Transmembrane helix</keyword>
<dbReference type="PANTHER" id="PTHR30433:SF4">
    <property type="entry name" value="MOTILITY PROTEIN A"/>
    <property type="match status" value="1"/>
</dbReference>
<dbReference type="PANTHER" id="PTHR30433">
    <property type="entry name" value="CHEMOTAXIS PROTEIN MOTA"/>
    <property type="match status" value="1"/>
</dbReference>
<evidence type="ECO:0000256" key="6">
    <source>
        <dbReference type="ARBA" id="ARBA00022519"/>
    </source>
</evidence>
<keyword evidence="7 13" id="KW-0812">Transmembrane</keyword>
<feature type="domain" description="Motility protein A N-terminal" evidence="15">
    <location>
        <begin position="4"/>
        <end position="92"/>
    </location>
</feature>
<keyword evidence="11" id="KW-0406">Ion transport</keyword>
<keyword evidence="3" id="KW-0813">Transport</keyword>
<keyword evidence="6" id="KW-0997">Cell inner membrane</keyword>
<dbReference type="EMBL" id="LXEQ01000033">
    <property type="protein sequence ID" value="OAT28113.1"/>
    <property type="molecule type" value="Genomic_DNA"/>
</dbReference>
<comment type="similarity">
    <text evidence="2">Belongs to the MotA family.</text>
</comment>
<evidence type="ECO:0000256" key="13">
    <source>
        <dbReference type="SAM" id="Phobius"/>
    </source>
</evidence>